<dbReference type="InterPro" id="IPR001525">
    <property type="entry name" value="C5_MeTfrase"/>
</dbReference>
<accession>A0A6A7C5E3</accession>
<evidence type="ECO:0000259" key="7">
    <source>
        <dbReference type="SMART" id="SM00487"/>
    </source>
</evidence>
<evidence type="ECO:0000256" key="1">
    <source>
        <dbReference type="ARBA" id="ARBA00022603"/>
    </source>
</evidence>
<feature type="region of interest" description="Disordered" evidence="6">
    <location>
        <begin position="1409"/>
        <end position="1431"/>
    </location>
</feature>
<dbReference type="PANTHER" id="PTHR45626:SF26">
    <property type="entry name" value="FAMILY HELICASE, PUTATIVE (AFU_ORTHOLOGUE AFUA_2G09120)-RELATED"/>
    <property type="match status" value="1"/>
</dbReference>
<evidence type="ECO:0000256" key="4">
    <source>
        <dbReference type="ARBA" id="ARBA00022801"/>
    </source>
</evidence>
<dbReference type="SUPFAM" id="SSF53335">
    <property type="entry name" value="S-adenosyl-L-methionine-dependent methyltransferases"/>
    <property type="match status" value="1"/>
</dbReference>
<dbReference type="EMBL" id="MU005967">
    <property type="protein sequence ID" value="KAF2862269.1"/>
    <property type="molecule type" value="Genomic_DNA"/>
</dbReference>
<evidence type="ECO:0000313" key="9">
    <source>
        <dbReference type="Proteomes" id="UP000799421"/>
    </source>
</evidence>
<name>A0A6A7C5E3_9PEZI</name>
<sequence>MFSGYNTQKRQRESGQTDAPYPKQARYDQQDTTDNSSEAPGDENVPPENDATELQKEKPSHVPARVALRKQVVVNDGGKYELSSSSPSHGTAIEPLVAPAPALAFDIYQSENETPQKRAPRRKIAADNALKRLLTRTKDQPKGIDMSLPPLSDINEIFMDITQKAVNKGILDVTTRFRGSKLRAATMCSGTESPLLALQMISESLKELGFGTIEVQHVFSAEIEPYKQAYIERNFAPPVIFRDITEFPRVVEDTCPMATTAYGSKADIPTDVDILIAGTSCVDYSALNNKRKGIQDGGESGQTWYGAFAYCRKFRPAIILFENVEKANWSAMIDCYEKIGYKCGGVLVTTKDYYIPQTRQRGYLACFDVSRDKENEANGTLGKKFQNLMAEFRRFASSPVSSFLIPSDQITVRNQLREDEPLREVDWTQSAQRHLKQRADGRLGEGRPFTRWSESGTITPPDTGCAAWFRKQPERVLDMLDISVLRKAKGGGKKGEDGYDVRYKHRIWDLSQNVDRFVDGGEFGISGCITPDGQPFVSGLTRALTAEEALMLQGIPLDKISFTTETEREQQDLAGNAMSTTVVGCAILSALITGHALIDPVASSVAMDVSMIEKSEMEQCDTHSVTQILGDIDYNHAKLLETARRTLRVCHCEGGRGFDIRPVQICIHCQHTTHVACGGNPDHAYSPYEIENGRLLPHIFEEQLKSSLPLRLVFCGRWDVGELAPESKTKCVQVDDYSSAVQQALGGIYSFSGIRRMHCWTAVFLSHHARLECVFEKNGTEWRLYALPNAKLPANSLLREWLREPIAKAKVTDSLLRVKWMWRIVPASVIEARIRSNGPEVPSWWARMEIPDPKYPSQPGRLEVEVTGAHGHLLEGRIDGLYRHLPDCSMACNSLYVRESDEEGGLPIYLFLDPTSTGPVKEDAFVFTHCKDYVEYDEVRPIIARVNPSWRPWHKPESPSTTLQVDHFLTGVFQGITLEATKEEVQLHTPLVAPHFSSCNTNHLLSGFSGPMSPALNQQRNQASNARFLREHVWAFEAMRTQISSEKWETLTVADSEVICPNCAPQRPTLRWSFGEDGLSISPYEESSQAATYERAMKSLPPPFIVKTSDYGEGLKLLELGINVTSLAHRAIARLTSAQDVTVKWMIDTSPVVPIPSLKVFHLLPTTEMKYTGPSPLKVNLFPCQLRCLNWMVKQESGAGVQFPMEESEEASLPALGWRAEVRASGLKSTKGGICADHPGFGKTVTTLALISLQQHESISMGSKQGGLMTSAATLVVCPASLIEQWLGEIRDKLGWNDGVISVNRVPDLHKYRIQDFAEAKVIVVNRAIFSSPPYAERLAVFAAMPGPATVSGRAYSEWLNHATLRIPEHLEMLEQKGTKEFQKFLENKYQQQVANDIFKAFVPSKRYRGSQADTKKNEKRTNKSKPKASNTTRADCALFEMFHFNRLVVDEFHEYNAKEYAAIKSLHADKRWGLCGTPALSDMYNVSQMAGLIGLPLRFSRDMRGGMRVSNRRQHMKDMTDFEKFDFNRQKMPSTKLHCRMYQLCQQFLDTFARQNAMDFEELSVEDRLFPIHLSLAHRALYMELSQHLISHEMQLRKGKRATNLEREKLVNEALDKLASAEEALLNAASFTEGVLDSQVSLRQRDVDRLTQNLRAAISRARNSDDHSRLLAWERTAVNGLALGDEQVIGKVRDLLDDKDINMDSDGNEEARTGRSALHLPTTVVTSLASQLVTAQRSLRFFARLQEFQSRLQCDKEHCPAKRGDMAISAVCGHVVCETCWKKIDAGRGYKCPARQCSSTMHHYNLLFGRTLPPSPSPTNAKTEAVVTLLRQIRSVDEQAILFLQYDPKSKQGKALLHHLTTTLQSHGIGAVSITDTTNVDTAVQTFYRNPQTTVLILNASSETAAGLNLQNANHVIFLSPLLKPTAYHYKAAMAQTIGRNRGAAYD</sequence>
<evidence type="ECO:0000313" key="8">
    <source>
        <dbReference type="EMBL" id="KAF2862269.1"/>
    </source>
</evidence>
<gene>
    <name evidence="8" type="ORF">K470DRAFT_293732</name>
</gene>
<dbReference type="SMART" id="SM00487">
    <property type="entry name" value="DEXDc"/>
    <property type="match status" value="1"/>
</dbReference>
<organism evidence="8 9">
    <name type="scientific">Piedraia hortae CBS 480.64</name>
    <dbReference type="NCBI Taxonomy" id="1314780"/>
    <lineage>
        <taxon>Eukaryota</taxon>
        <taxon>Fungi</taxon>
        <taxon>Dikarya</taxon>
        <taxon>Ascomycota</taxon>
        <taxon>Pezizomycotina</taxon>
        <taxon>Dothideomycetes</taxon>
        <taxon>Dothideomycetidae</taxon>
        <taxon>Capnodiales</taxon>
        <taxon>Piedraiaceae</taxon>
        <taxon>Piedraia</taxon>
    </lineage>
</organism>
<keyword evidence="2" id="KW-0808">Transferase</keyword>
<dbReference type="GO" id="GO:0005634">
    <property type="term" value="C:nucleus"/>
    <property type="evidence" value="ECO:0007669"/>
    <property type="project" value="TreeGrafter"/>
</dbReference>
<reference evidence="8" key="1">
    <citation type="journal article" date="2020" name="Stud. Mycol.">
        <title>101 Dothideomycetes genomes: a test case for predicting lifestyles and emergence of pathogens.</title>
        <authorList>
            <person name="Haridas S."/>
            <person name="Albert R."/>
            <person name="Binder M."/>
            <person name="Bloem J."/>
            <person name="Labutti K."/>
            <person name="Salamov A."/>
            <person name="Andreopoulos B."/>
            <person name="Baker S."/>
            <person name="Barry K."/>
            <person name="Bills G."/>
            <person name="Bluhm B."/>
            <person name="Cannon C."/>
            <person name="Castanera R."/>
            <person name="Culley D."/>
            <person name="Daum C."/>
            <person name="Ezra D."/>
            <person name="Gonzalez J."/>
            <person name="Henrissat B."/>
            <person name="Kuo A."/>
            <person name="Liang C."/>
            <person name="Lipzen A."/>
            <person name="Lutzoni F."/>
            <person name="Magnuson J."/>
            <person name="Mondo S."/>
            <person name="Nolan M."/>
            <person name="Ohm R."/>
            <person name="Pangilinan J."/>
            <person name="Park H.-J."/>
            <person name="Ramirez L."/>
            <person name="Alfaro M."/>
            <person name="Sun H."/>
            <person name="Tritt A."/>
            <person name="Yoshinaga Y."/>
            <person name="Zwiers L.-H."/>
            <person name="Turgeon B."/>
            <person name="Goodwin S."/>
            <person name="Spatafora J."/>
            <person name="Crous P."/>
            <person name="Grigoriev I."/>
        </authorList>
    </citation>
    <scope>NUCLEOTIDE SEQUENCE</scope>
    <source>
        <strain evidence="8">CBS 480.64</strain>
    </source>
</reference>
<keyword evidence="5" id="KW-0067">ATP-binding</keyword>
<dbReference type="InterPro" id="IPR027417">
    <property type="entry name" value="P-loop_NTPase"/>
</dbReference>
<dbReference type="InterPro" id="IPR000330">
    <property type="entry name" value="SNF2_N"/>
</dbReference>
<keyword evidence="3" id="KW-0547">Nucleotide-binding</keyword>
<evidence type="ECO:0000256" key="3">
    <source>
        <dbReference type="ARBA" id="ARBA00022741"/>
    </source>
</evidence>
<evidence type="ECO:0000256" key="5">
    <source>
        <dbReference type="ARBA" id="ARBA00022840"/>
    </source>
</evidence>
<dbReference type="Gene3D" id="3.40.50.300">
    <property type="entry name" value="P-loop containing nucleotide triphosphate hydrolases"/>
    <property type="match status" value="2"/>
</dbReference>
<dbReference type="GO" id="GO:0008168">
    <property type="term" value="F:methyltransferase activity"/>
    <property type="evidence" value="ECO:0007669"/>
    <property type="project" value="UniProtKB-KW"/>
</dbReference>
<dbReference type="InterPro" id="IPR049730">
    <property type="entry name" value="SNF2/RAD54-like_C"/>
</dbReference>
<keyword evidence="1" id="KW-0489">Methyltransferase</keyword>
<dbReference type="GO" id="GO:0005524">
    <property type="term" value="F:ATP binding"/>
    <property type="evidence" value="ECO:0007669"/>
    <property type="project" value="UniProtKB-KW"/>
</dbReference>
<dbReference type="PANTHER" id="PTHR45626">
    <property type="entry name" value="TRANSCRIPTION TERMINATION FACTOR 2-RELATED"/>
    <property type="match status" value="1"/>
</dbReference>
<dbReference type="GO" id="GO:0006281">
    <property type="term" value="P:DNA repair"/>
    <property type="evidence" value="ECO:0007669"/>
    <property type="project" value="TreeGrafter"/>
</dbReference>
<evidence type="ECO:0000256" key="2">
    <source>
        <dbReference type="ARBA" id="ARBA00022679"/>
    </source>
</evidence>
<dbReference type="InterPro" id="IPR050628">
    <property type="entry name" value="SNF2_RAD54_helicase_TF"/>
</dbReference>
<dbReference type="CDD" id="cd16449">
    <property type="entry name" value="RING-HC"/>
    <property type="match status" value="1"/>
</dbReference>
<dbReference type="Pfam" id="PF00145">
    <property type="entry name" value="DNA_methylase"/>
    <property type="match status" value="1"/>
</dbReference>
<keyword evidence="4" id="KW-0378">Hydrolase</keyword>
<dbReference type="OrthoDB" id="423221at2759"/>
<dbReference type="GO" id="GO:0016787">
    <property type="term" value="F:hydrolase activity"/>
    <property type="evidence" value="ECO:0007669"/>
    <property type="project" value="UniProtKB-KW"/>
</dbReference>
<protein>
    <recommendedName>
        <fullName evidence="7">Helicase ATP-binding domain-containing protein</fullName>
    </recommendedName>
</protein>
<dbReference type="InterPro" id="IPR014001">
    <property type="entry name" value="Helicase_ATP-bd"/>
</dbReference>
<feature type="region of interest" description="Disordered" evidence="6">
    <location>
        <begin position="1"/>
        <end position="67"/>
    </location>
</feature>
<feature type="domain" description="Helicase ATP-binding" evidence="7">
    <location>
        <begin position="1177"/>
        <end position="1516"/>
    </location>
</feature>
<dbReference type="InterPro" id="IPR029063">
    <property type="entry name" value="SAM-dependent_MTases_sf"/>
</dbReference>
<dbReference type="SUPFAM" id="SSF52540">
    <property type="entry name" value="P-loop containing nucleoside triphosphate hydrolases"/>
    <property type="match status" value="2"/>
</dbReference>
<evidence type="ECO:0000256" key="6">
    <source>
        <dbReference type="SAM" id="MobiDB-lite"/>
    </source>
</evidence>
<dbReference type="CDD" id="cd18793">
    <property type="entry name" value="SF2_C_SNF"/>
    <property type="match status" value="1"/>
</dbReference>
<dbReference type="GO" id="GO:0008094">
    <property type="term" value="F:ATP-dependent activity, acting on DNA"/>
    <property type="evidence" value="ECO:0007669"/>
    <property type="project" value="TreeGrafter"/>
</dbReference>
<dbReference type="Proteomes" id="UP000799421">
    <property type="component" value="Unassembled WGS sequence"/>
</dbReference>
<dbReference type="GO" id="GO:0032259">
    <property type="term" value="P:methylation"/>
    <property type="evidence" value="ECO:0007669"/>
    <property type="project" value="UniProtKB-KW"/>
</dbReference>
<dbReference type="Pfam" id="PF00176">
    <property type="entry name" value="SNF2-rel_dom"/>
    <property type="match status" value="1"/>
</dbReference>
<proteinExistence type="predicted"/>
<keyword evidence="9" id="KW-1185">Reference proteome</keyword>
<dbReference type="Gene3D" id="3.40.50.150">
    <property type="entry name" value="Vaccinia Virus protein VP39"/>
    <property type="match status" value="1"/>
</dbReference>